<evidence type="ECO:0000259" key="4">
    <source>
        <dbReference type="Pfam" id="PF25917"/>
    </source>
</evidence>
<comment type="similarity">
    <text evidence="1">Belongs to the membrane fusion protein (MFP) (TC 8.A.1) family.</text>
</comment>
<dbReference type="InterPro" id="IPR006143">
    <property type="entry name" value="RND_pump_MFP"/>
</dbReference>
<accession>A0A8J4M6V1</accession>
<dbReference type="PANTHER" id="PTHR30469:SF15">
    <property type="entry name" value="HLYD FAMILY OF SECRETION PROTEINS"/>
    <property type="match status" value="1"/>
</dbReference>
<dbReference type="PANTHER" id="PTHR30469">
    <property type="entry name" value="MULTIDRUG RESISTANCE PROTEIN MDTA"/>
    <property type="match status" value="1"/>
</dbReference>
<dbReference type="Gene3D" id="1.10.287.470">
    <property type="entry name" value="Helix hairpin bin"/>
    <property type="match status" value="1"/>
</dbReference>
<evidence type="ECO:0000313" key="5">
    <source>
        <dbReference type="EMBL" id="HGC43647.1"/>
    </source>
</evidence>
<feature type="signal peptide" evidence="3">
    <location>
        <begin position="1"/>
        <end position="23"/>
    </location>
</feature>
<dbReference type="GO" id="GO:1990281">
    <property type="term" value="C:efflux pump complex"/>
    <property type="evidence" value="ECO:0007669"/>
    <property type="project" value="TreeGrafter"/>
</dbReference>
<proteinExistence type="inferred from homology"/>
<keyword evidence="3" id="KW-0732">Signal</keyword>
<dbReference type="AlphaFoldDB" id="A0A8J4M6V1"/>
<feature type="coiled-coil region" evidence="2">
    <location>
        <begin position="88"/>
        <end position="115"/>
    </location>
</feature>
<dbReference type="Pfam" id="PF25917">
    <property type="entry name" value="BSH_RND"/>
    <property type="match status" value="1"/>
</dbReference>
<evidence type="ECO:0000256" key="3">
    <source>
        <dbReference type="SAM" id="SignalP"/>
    </source>
</evidence>
<sequence length="331" mass="35030">MRVSLLPAWLVAWLLVATPALLAAEFVVQPANVIDEKAVFATVESRNVVPARARIGGTITELNVREGDEVTAGQVIGVIADQKLGLRIQALDAEITGLKSQLAQAETDLGRAQALAKGGAVSRQQLDQAGTAAQVAASSLKAREAERALAAQQMVEGQVFAPTAGRVLTVPLTIGSVVMPGDSIATVAERKFVLRLHVPERATGFLKAGQTVRVNGRDLGAEGAQFGTVTLVYPRIENGNVVADAEVKGLGDYFVGQRIEVWIPAGDRHTFVIPAHLIETRFGLDYVHRRDLAGVVVAIPIQRGRDFPTPEMPDGIEVLSGIAPGDVLVAP</sequence>
<comment type="caution">
    <text evidence="5">The sequence shown here is derived from an EMBL/GenBank/DDBJ whole genome shotgun (WGS) entry which is preliminary data.</text>
</comment>
<feature type="domain" description="Multidrug resistance protein MdtA-like barrel-sandwich hybrid" evidence="4">
    <location>
        <begin position="48"/>
        <end position="186"/>
    </location>
</feature>
<reference evidence="5" key="1">
    <citation type="journal article" date="2020" name="mSystems">
        <title>Genome- and Community-Level Interaction Insights into Carbon Utilization and Element Cycling Functions of Hydrothermarchaeota in Hydrothermal Sediment.</title>
        <authorList>
            <person name="Zhou Z."/>
            <person name="Liu Y."/>
            <person name="Xu W."/>
            <person name="Pan J."/>
            <person name="Luo Z.H."/>
            <person name="Li M."/>
        </authorList>
    </citation>
    <scope>NUCLEOTIDE SEQUENCE</scope>
    <source>
        <strain evidence="5">SpSt-997</strain>
    </source>
</reference>
<gene>
    <name evidence="5" type="ORF">ENY07_10575</name>
</gene>
<dbReference type="Gene3D" id="2.40.30.170">
    <property type="match status" value="1"/>
</dbReference>
<dbReference type="EMBL" id="DTQM01000203">
    <property type="protein sequence ID" value="HGC43647.1"/>
    <property type="molecule type" value="Genomic_DNA"/>
</dbReference>
<dbReference type="GO" id="GO:0015562">
    <property type="term" value="F:efflux transmembrane transporter activity"/>
    <property type="evidence" value="ECO:0007669"/>
    <property type="project" value="TreeGrafter"/>
</dbReference>
<evidence type="ECO:0000256" key="1">
    <source>
        <dbReference type="ARBA" id="ARBA00009477"/>
    </source>
</evidence>
<organism evidence="5">
    <name type="scientific">Acidicaldus sp</name>
    <dbReference type="NCBI Taxonomy" id="1872105"/>
    <lineage>
        <taxon>Bacteria</taxon>
        <taxon>Pseudomonadati</taxon>
        <taxon>Pseudomonadota</taxon>
        <taxon>Alphaproteobacteria</taxon>
        <taxon>Acetobacterales</taxon>
        <taxon>Acetobacteraceae</taxon>
        <taxon>Acidicaldus</taxon>
    </lineage>
</organism>
<keyword evidence="2" id="KW-0175">Coiled coil</keyword>
<dbReference type="SUPFAM" id="SSF111369">
    <property type="entry name" value="HlyD-like secretion proteins"/>
    <property type="match status" value="1"/>
</dbReference>
<feature type="chain" id="PRO_5035226302" evidence="3">
    <location>
        <begin position="24"/>
        <end position="331"/>
    </location>
</feature>
<dbReference type="InterPro" id="IPR058625">
    <property type="entry name" value="MdtA-like_BSH"/>
</dbReference>
<name>A0A8J4M6V1_9PROT</name>
<protein>
    <submittedName>
        <fullName evidence="5">Efflux RND transporter periplasmic adaptor subunit</fullName>
    </submittedName>
</protein>
<evidence type="ECO:0000256" key="2">
    <source>
        <dbReference type="SAM" id="Coils"/>
    </source>
</evidence>
<dbReference type="Gene3D" id="2.40.50.100">
    <property type="match status" value="1"/>
</dbReference>
<dbReference type="NCBIfam" id="TIGR01730">
    <property type="entry name" value="RND_mfp"/>
    <property type="match status" value="1"/>
</dbReference>